<organism evidence="1 2">
    <name type="scientific">Artemisia annua</name>
    <name type="common">Sweet wormwood</name>
    <dbReference type="NCBI Taxonomy" id="35608"/>
    <lineage>
        <taxon>Eukaryota</taxon>
        <taxon>Viridiplantae</taxon>
        <taxon>Streptophyta</taxon>
        <taxon>Embryophyta</taxon>
        <taxon>Tracheophyta</taxon>
        <taxon>Spermatophyta</taxon>
        <taxon>Magnoliopsida</taxon>
        <taxon>eudicotyledons</taxon>
        <taxon>Gunneridae</taxon>
        <taxon>Pentapetalae</taxon>
        <taxon>asterids</taxon>
        <taxon>campanulids</taxon>
        <taxon>Asterales</taxon>
        <taxon>Asteraceae</taxon>
        <taxon>Asteroideae</taxon>
        <taxon>Anthemideae</taxon>
        <taxon>Artemisiinae</taxon>
        <taxon>Artemisia</taxon>
    </lineage>
</organism>
<gene>
    <name evidence="1" type="ORF">CTI12_AA559830</name>
</gene>
<dbReference type="Proteomes" id="UP000245207">
    <property type="component" value="Unassembled WGS sequence"/>
</dbReference>
<evidence type="ECO:0000313" key="2">
    <source>
        <dbReference type="Proteomes" id="UP000245207"/>
    </source>
</evidence>
<dbReference type="STRING" id="35608.A0A2U1KQU9"/>
<accession>A0A2U1KQU9</accession>
<comment type="caution">
    <text evidence="1">The sequence shown here is derived from an EMBL/GenBank/DDBJ whole genome shotgun (WGS) entry which is preliminary data.</text>
</comment>
<keyword evidence="2" id="KW-1185">Reference proteome</keyword>
<dbReference type="EMBL" id="PKPP01014918">
    <property type="protein sequence ID" value="PWA39135.1"/>
    <property type="molecule type" value="Genomic_DNA"/>
</dbReference>
<dbReference type="OrthoDB" id="10264062at2759"/>
<evidence type="ECO:0000313" key="1">
    <source>
        <dbReference type="EMBL" id="PWA39135.1"/>
    </source>
</evidence>
<reference evidence="1 2" key="1">
    <citation type="journal article" date="2018" name="Mol. Plant">
        <title>The genome of Artemisia annua provides insight into the evolution of Asteraceae family and artemisinin biosynthesis.</title>
        <authorList>
            <person name="Shen Q."/>
            <person name="Zhang L."/>
            <person name="Liao Z."/>
            <person name="Wang S."/>
            <person name="Yan T."/>
            <person name="Shi P."/>
            <person name="Liu M."/>
            <person name="Fu X."/>
            <person name="Pan Q."/>
            <person name="Wang Y."/>
            <person name="Lv Z."/>
            <person name="Lu X."/>
            <person name="Zhang F."/>
            <person name="Jiang W."/>
            <person name="Ma Y."/>
            <person name="Chen M."/>
            <person name="Hao X."/>
            <person name="Li L."/>
            <person name="Tang Y."/>
            <person name="Lv G."/>
            <person name="Zhou Y."/>
            <person name="Sun X."/>
            <person name="Brodelius P.E."/>
            <person name="Rose J.K.C."/>
            <person name="Tang K."/>
        </authorList>
    </citation>
    <scope>NUCLEOTIDE SEQUENCE [LARGE SCALE GENOMIC DNA]</scope>
    <source>
        <strain evidence="2">cv. Huhao1</strain>
        <tissue evidence="1">Leaf</tissue>
    </source>
</reference>
<name>A0A2U1KQU9_ARTAN</name>
<proteinExistence type="predicted"/>
<sequence>MIVMVRRDMTKVMWADQTAIRAGITKSAWWRMRLRAPATDDMLLYDIDACVLQRRKLISGDVLLFS</sequence>
<dbReference type="AlphaFoldDB" id="A0A2U1KQU9"/>
<protein>
    <submittedName>
        <fullName evidence="1">Uncharacterized protein</fullName>
    </submittedName>
</protein>